<name>A0A511QDP4_9VIBR</name>
<organism evidence="1 2">
    <name type="scientific">Vibrio sagamiensis NBRC 104589</name>
    <dbReference type="NCBI Taxonomy" id="1219064"/>
    <lineage>
        <taxon>Bacteria</taxon>
        <taxon>Pseudomonadati</taxon>
        <taxon>Pseudomonadota</taxon>
        <taxon>Gammaproteobacteria</taxon>
        <taxon>Vibrionales</taxon>
        <taxon>Vibrionaceae</taxon>
        <taxon>Vibrio</taxon>
    </lineage>
</organism>
<dbReference type="AlphaFoldDB" id="A0A511QDP4"/>
<gene>
    <name evidence="1" type="ORF">VSA01S_15350</name>
</gene>
<reference evidence="1 2" key="1">
    <citation type="submission" date="2019-07" db="EMBL/GenBank/DDBJ databases">
        <title>Whole genome shotgun sequence of Vibrio sagamiensis NBRC 104589.</title>
        <authorList>
            <person name="Hosoyama A."/>
            <person name="Uohara A."/>
            <person name="Ohji S."/>
            <person name="Ichikawa N."/>
        </authorList>
    </citation>
    <scope>NUCLEOTIDE SEQUENCE [LARGE SCALE GENOMIC DNA]</scope>
    <source>
        <strain evidence="1 2">NBRC 104589</strain>
    </source>
</reference>
<dbReference type="Proteomes" id="UP000321922">
    <property type="component" value="Unassembled WGS sequence"/>
</dbReference>
<dbReference type="RefSeq" id="WP_039982720.1">
    <property type="nucleotide sequence ID" value="NZ_BAOJ01000135.1"/>
</dbReference>
<dbReference type="NCBIfam" id="NF033907">
    <property type="entry name" value="ExsE2_fam"/>
    <property type="match status" value="1"/>
</dbReference>
<accession>A0A511QDP4</accession>
<comment type="caution">
    <text evidence="1">The sequence shown here is derived from an EMBL/GenBank/DDBJ whole genome shotgun (WGS) entry which is preliminary data.</text>
</comment>
<protein>
    <submittedName>
        <fullName evidence="1">Uncharacterized protein</fullName>
    </submittedName>
</protein>
<evidence type="ECO:0000313" key="2">
    <source>
        <dbReference type="Proteomes" id="UP000321922"/>
    </source>
</evidence>
<evidence type="ECO:0000313" key="1">
    <source>
        <dbReference type="EMBL" id="GEM75423.1"/>
    </source>
</evidence>
<keyword evidence="2" id="KW-1185">Reference proteome</keyword>
<sequence>MSDGIRFTPNNMNITHFDNNASIGDKKEGTFMNRKVTLLDSSEQAERRALAKDSLQHSLVEQLPVKGSENLFIASSSINAKSLANRNITLLG</sequence>
<proteinExistence type="predicted"/>
<dbReference type="EMBL" id="BJXJ01000012">
    <property type="protein sequence ID" value="GEM75423.1"/>
    <property type="molecule type" value="Genomic_DNA"/>
</dbReference>